<comment type="catalytic activity">
    <reaction evidence="10">
        <text>L-ornithine + NADH + O2 = N(5)-hydroxy-L-ornithine + NAD(+) + H2O</text>
        <dbReference type="Rhea" id="RHEA:41512"/>
        <dbReference type="ChEBI" id="CHEBI:15377"/>
        <dbReference type="ChEBI" id="CHEBI:15379"/>
        <dbReference type="ChEBI" id="CHEBI:46911"/>
        <dbReference type="ChEBI" id="CHEBI:57540"/>
        <dbReference type="ChEBI" id="CHEBI:57945"/>
        <dbReference type="ChEBI" id="CHEBI:78275"/>
        <dbReference type="EC" id="1.14.13.196"/>
    </reaction>
</comment>
<comment type="pathway">
    <text evidence="2">Siderophore biosynthesis.</text>
</comment>
<dbReference type="GO" id="GO:0032259">
    <property type="term" value="P:methylation"/>
    <property type="evidence" value="ECO:0007669"/>
    <property type="project" value="UniProtKB-KW"/>
</dbReference>
<dbReference type="GO" id="GO:0006879">
    <property type="term" value="P:intracellular iron ion homeostasis"/>
    <property type="evidence" value="ECO:0007669"/>
    <property type="project" value="TreeGrafter"/>
</dbReference>
<dbReference type="InParanoid" id="A0A2K1QGC9"/>
<comment type="catalytic activity">
    <reaction evidence="9">
        <text>L-ornithine + NADPH + O2 = N(5)-hydroxy-L-ornithine + NADP(+) + H2O</text>
        <dbReference type="Rhea" id="RHEA:41508"/>
        <dbReference type="ChEBI" id="CHEBI:15377"/>
        <dbReference type="ChEBI" id="CHEBI:15379"/>
        <dbReference type="ChEBI" id="CHEBI:46911"/>
        <dbReference type="ChEBI" id="CHEBI:57783"/>
        <dbReference type="ChEBI" id="CHEBI:58349"/>
        <dbReference type="ChEBI" id="CHEBI:78275"/>
        <dbReference type="EC" id="1.14.13.196"/>
    </reaction>
</comment>
<dbReference type="EMBL" id="NKHZ01000089">
    <property type="protein sequence ID" value="PNS13949.1"/>
    <property type="molecule type" value="Genomic_DNA"/>
</dbReference>
<accession>A0A2K1QGC9</accession>
<evidence type="ECO:0000256" key="10">
    <source>
        <dbReference type="ARBA" id="ARBA00049248"/>
    </source>
</evidence>
<evidence type="ECO:0000256" key="8">
    <source>
        <dbReference type="ARBA" id="ARBA00023002"/>
    </source>
</evidence>
<evidence type="ECO:0000256" key="4">
    <source>
        <dbReference type="ARBA" id="ARBA00012881"/>
    </source>
</evidence>
<dbReference type="SUPFAM" id="SSF51905">
    <property type="entry name" value="FAD/NAD(P)-binding domain"/>
    <property type="match status" value="2"/>
</dbReference>
<name>A0A2K1QGC9_9PEZI</name>
<keyword evidence="12" id="KW-1185">Reference proteome</keyword>
<evidence type="ECO:0000256" key="1">
    <source>
        <dbReference type="ARBA" id="ARBA00001974"/>
    </source>
</evidence>
<dbReference type="Pfam" id="PF13434">
    <property type="entry name" value="Lys_Orn_oxgnase"/>
    <property type="match status" value="1"/>
</dbReference>
<evidence type="ECO:0000256" key="2">
    <source>
        <dbReference type="ARBA" id="ARBA00004924"/>
    </source>
</evidence>
<reference evidence="11 12" key="1">
    <citation type="submission" date="2017-06" db="EMBL/GenBank/DDBJ databases">
        <title>Draft genome sequence of a variant of Elsinoe murrayae.</title>
        <authorList>
            <person name="Cheng Q."/>
        </authorList>
    </citation>
    <scope>NUCLEOTIDE SEQUENCE [LARGE SCALE GENOMIC DNA]</scope>
    <source>
        <strain evidence="11 12">CQ-2017a</strain>
    </source>
</reference>
<evidence type="ECO:0000256" key="3">
    <source>
        <dbReference type="ARBA" id="ARBA00007588"/>
    </source>
</evidence>
<keyword evidence="5" id="KW-0285">Flavoprotein</keyword>
<dbReference type="EC" id="1.14.13.196" evidence="4"/>
<keyword evidence="11" id="KW-0808">Transferase</keyword>
<dbReference type="STRING" id="2082308.A0A2K1QGC9"/>
<protein>
    <recommendedName>
        <fullName evidence="4">L-ornithine N(5)-monooxygenase [NAD(P)H]</fullName>
        <ecNumber evidence="4">1.14.13.196</ecNumber>
    </recommendedName>
</protein>
<dbReference type="PANTHER" id="PTHR42802">
    <property type="entry name" value="MONOOXYGENASE"/>
    <property type="match status" value="1"/>
</dbReference>
<dbReference type="GO" id="GO:0008168">
    <property type="term" value="F:methyltransferase activity"/>
    <property type="evidence" value="ECO:0007669"/>
    <property type="project" value="UniProtKB-KW"/>
</dbReference>
<keyword evidence="8" id="KW-0560">Oxidoreductase</keyword>
<keyword evidence="7" id="KW-0521">NADP</keyword>
<dbReference type="Proteomes" id="UP000243797">
    <property type="component" value="Unassembled WGS sequence"/>
</dbReference>
<dbReference type="InterPro" id="IPR025700">
    <property type="entry name" value="Lys/Orn_oxygenase"/>
</dbReference>
<dbReference type="Gene3D" id="3.50.50.60">
    <property type="entry name" value="FAD/NAD(P)-binding domain"/>
    <property type="match status" value="1"/>
</dbReference>
<evidence type="ECO:0000313" key="12">
    <source>
        <dbReference type="Proteomes" id="UP000243797"/>
    </source>
</evidence>
<dbReference type="AlphaFoldDB" id="A0A2K1QGC9"/>
<comment type="similarity">
    <text evidence="3">Belongs to the lysine N(6)-hydroxylase/L-ornithine N(5)-oxygenase family.</text>
</comment>
<organism evidence="11 12">
    <name type="scientific">Sphaceloma murrayae</name>
    <dbReference type="NCBI Taxonomy" id="2082308"/>
    <lineage>
        <taxon>Eukaryota</taxon>
        <taxon>Fungi</taxon>
        <taxon>Dikarya</taxon>
        <taxon>Ascomycota</taxon>
        <taxon>Pezizomycotina</taxon>
        <taxon>Dothideomycetes</taxon>
        <taxon>Dothideomycetidae</taxon>
        <taxon>Myriangiales</taxon>
        <taxon>Elsinoaceae</taxon>
        <taxon>Sphaceloma</taxon>
    </lineage>
</organism>
<comment type="cofactor">
    <cofactor evidence="1">
        <name>FAD</name>
        <dbReference type="ChEBI" id="CHEBI:57692"/>
    </cofactor>
</comment>
<comment type="caution">
    <text evidence="11">The sequence shown here is derived from an EMBL/GenBank/DDBJ whole genome shotgun (WGS) entry which is preliminary data.</text>
</comment>
<dbReference type="GO" id="GO:0016491">
    <property type="term" value="F:oxidoreductase activity"/>
    <property type="evidence" value="ECO:0007669"/>
    <property type="project" value="UniProtKB-KW"/>
</dbReference>
<dbReference type="InterPro" id="IPR036188">
    <property type="entry name" value="FAD/NAD-bd_sf"/>
</dbReference>
<dbReference type="OrthoDB" id="3519933at2759"/>
<evidence type="ECO:0000256" key="5">
    <source>
        <dbReference type="ARBA" id="ARBA00022630"/>
    </source>
</evidence>
<keyword evidence="6" id="KW-0274">FAD</keyword>
<evidence type="ECO:0000256" key="9">
    <source>
        <dbReference type="ARBA" id="ARBA00047598"/>
    </source>
</evidence>
<proteinExistence type="inferred from homology"/>
<sequence length="460" mass="51451">MSSTTTQATMETAEYNTDADVICIGLDLSTLAVAVALADENPGLRFKILERHSSFAAHLPNVFGGERVSNTFMRDLVTTSNPRSYFTFINYLHQKNRLAAFVNVSSMRPLRLEMNDYLRWVATEVEKLGWITYDHEVFHIEAETDPLTSKATGFVVRSRDTKTGKVETARSKRITVASNKVPRISRPLSDPTLRSFVCHVADIDKETRRTLSSASTVAVVGASSEAARLFRHLQVTRKSRQTTWFVESAVVRPSDGTAFSRSLVDTPSSRAASYPPELRKRVHRETTNKSHIPLDLVDHLYESHYDDLSRQIPTELRSSRIVTSAEIVETEIVRTQPRDRVRLLIKNPDTGEVVKSSQAFDLVVAATGYQQTDRAPLLSSLSRFTETGELKVGSYYQVDFARAKVSKDCGVWLLGSLGTEEDADELFPHLAEQGERISASLMALMKTSVKEDAESFTSMF</sequence>
<keyword evidence="11" id="KW-0489">Methyltransferase</keyword>
<dbReference type="PANTHER" id="PTHR42802:SF1">
    <property type="entry name" value="L-ORNITHINE N(5)-MONOOXYGENASE"/>
    <property type="match status" value="1"/>
</dbReference>
<evidence type="ECO:0000256" key="6">
    <source>
        <dbReference type="ARBA" id="ARBA00022827"/>
    </source>
</evidence>
<gene>
    <name evidence="11" type="ORF">CAC42_1440</name>
</gene>
<evidence type="ECO:0000313" key="11">
    <source>
        <dbReference type="EMBL" id="PNS13949.1"/>
    </source>
</evidence>
<evidence type="ECO:0000256" key="7">
    <source>
        <dbReference type="ARBA" id="ARBA00022857"/>
    </source>
</evidence>